<organism evidence="9 10">
    <name type="scientific">Candidozyma pseudohaemuli</name>
    <dbReference type="NCBI Taxonomy" id="418784"/>
    <lineage>
        <taxon>Eukaryota</taxon>
        <taxon>Fungi</taxon>
        <taxon>Dikarya</taxon>
        <taxon>Ascomycota</taxon>
        <taxon>Saccharomycotina</taxon>
        <taxon>Pichiomycetes</taxon>
        <taxon>Metschnikowiaceae</taxon>
        <taxon>Candidozyma</taxon>
    </lineage>
</organism>
<feature type="domain" description="Amino acid permease/ SLC12A" evidence="8">
    <location>
        <begin position="62"/>
        <end position="518"/>
    </location>
</feature>
<dbReference type="PANTHER" id="PTHR43341">
    <property type="entry name" value="AMINO ACID PERMEASE"/>
    <property type="match status" value="1"/>
</dbReference>
<feature type="transmembrane region" description="Helical" evidence="7">
    <location>
        <begin position="289"/>
        <end position="308"/>
    </location>
</feature>
<dbReference type="InterPro" id="IPR050524">
    <property type="entry name" value="APC_YAT"/>
</dbReference>
<dbReference type="VEuPathDB" id="FungiDB:C7M61_004903"/>
<evidence type="ECO:0000256" key="6">
    <source>
        <dbReference type="ARBA" id="ARBA00023136"/>
    </source>
</evidence>
<feature type="transmembrane region" description="Helical" evidence="7">
    <location>
        <begin position="416"/>
        <end position="438"/>
    </location>
</feature>
<evidence type="ECO:0000256" key="1">
    <source>
        <dbReference type="ARBA" id="ARBA00004141"/>
    </source>
</evidence>
<protein>
    <recommendedName>
        <fullName evidence="8">Amino acid permease/ SLC12A domain-containing protein</fullName>
    </recommendedName>
</protein>
<dbReference type="AlphaFoldDB" id="A0A2P7YFH1"/>
<evidence type="ECO:0000256" key="2">
    <source>
        <dbReference type="ARBA" id="ARBA00006983"/>
    </source>
</evidence>
<comment type="similarity">
    <text evidence="2">Belongs to the amino acid-polyamine-organocation (APC) superfamily. YAT (TC 2.A.3.10) family.</text>
</comment>
<comment type="caution">
    <text evidence="9">The sequence shown here is derived from an EMBL/GenBank/DDBJ whole genome shotgun (WGS) entry which is preliminary data.</text>
</comment>
<keyword evidence="5 7" id="KW-1133">Transmembrane helix</keyword>
<keyword evidence="6 7" id="KW-0472">Membrane</keyword>
<dbReference type="Proteomes" id="UP000241107">
    <property type="component" value="Unassembled WGS sequence"/>
</dbReference>
<feature type="transmembrane region" description="Helical" evidence="7">
    <location>
        <begin position="387"/>
        <end position="404"/>
    </location>
</feature>
<feature type="transmembrane region" description="Helical" evidence="7">
    <location>
        <begin position="129"/>
        <end position="148"/>
    </location>
</feature>
<dbReference type="EMBL" id="PYFQ01000019">
    <property type="protein sequence ID" value="PSK34710.1"/>
    <property type="molecule type" value="Genomic_DNA"/>
</dbReference>
<keyword evidence="4 7" id="KW-0812">Transmembrane</keyword>
<dbReference type="PIRSF" id="PIRSF006060">
    <property type="entry name" value="AA_transporter"/>
    <property type="match status" value="1"/>
</dbReference>
<dbReference type="GeneID" id="36568290"/>
<name>A0A2P7YFH1_9ASCO</name>
<evidence type="ECO:0000256" key="7">
    <source>
        <dbReference type="SAM" id="Phobius"/>
    </source>
</evidence>
<feature type="transmembrane region" description="Helical" evidence="7">
    <location>
        <begin position="63"/>
        <end position="81"/>
    </location>
</feature>
<dbReference type="Pfam" id="PF00324">
    <property type="entry name" value="AA_permease"/>
    <property type="match status" value="1"/>
</dbReference>
<sequence length="555" mass="61553">MSKSDSVILETASVRSASSTGKSNNVDVSFVDLESLKPDSDSLKNNVFEKEANLDRGLKQRHIQMLSLVGVFGTGLFLSSGKTLALTGNVGMLLSYLFIGILVGLNQLAMIELSCLMPVTGSYIRHGDHFVDSAYSFALGWIGVYQHILPSEISATAVVMGYWSDLNPAVWITVFIVVILACNSYKIRFYGEVEFFFGVLKVLLIAGLIILSIVLDLGGVAGVDRIGFRNWKKTPFVEYYTDGNLGQFLSWWKATGSTVYAFGGINAISFYAGETQSPRHSIYTAGKRIFFRVFVLYILTVFGLTLILPADNPEIANTTGDSTGSPFVIAIQDAGIKGLPSVINAVVLTSAFSAANMGLVQTSRNLFALASKGQAPKFFLNTNRFGLPYWGVAVSASFMPLAYMSVSSSASTVFGWFQNLTSANLLLVWIAIGINHLHLMRALKVQGYSRADLPYRMPLAQYAAPFSLFFFVILLLTGGYENFLNDNFDISSFFSSYFVIPLFTFLFFFWKILKKTKYKKPEEVDLKVLFKDIEENPEEIPPPNRGWRIIKYLWE</sequence>
<evidence type="ECO:0000256" key="4">
    <source>
        <dbReference type="ARBA" id="ARBA00022692"/>
    </source>
</evidence>
<dbReference type="RefSeq" id="XP_024711596.1">
    <property type="nucleotide sequence ID" value="XM_024860216.1"/>
</dbReference>
<accession>A0A2P7YFH1</accession>
<comment type="subcellular location">
    <subcellularLocation>
        <location evidence="1">Membrane</location>
        <topology evidence="1">Multi-pass membrane protein</topology>
    </subcellularLocation>
</comment>
<dbReference type="GO" id="GO:0016020">
    <property type="term" value="C:membrane"/>
    <property type="evidence" value="ECO:0007669"/>
    <property type="project" value="UniProtKB-SubCell"/>
</dbReference>
<feature type="transmembrane region" description="Helical" evidence="7">
    <location>
        <begin position="459"/>
        <end position="478"/>
    </location>
</feature>
<dbReference type="Gene3D" id="1.20.1740.10">
    <property type="entry name" value="Amino acid/polyamine transporter I"/>
    <property type="match status" value="1"/>
</dbReference>
<evidence type="ECO:0000256" key="3">
    <source>
        <dbReference type="ARBA" id="ARBA00022448"/>
    </source>
</evidence>
<evidence type="ECO:0000256" key="5">
    <source>
        <dbReference type="ARBA" id="ARBA00022989"/>
    </source>
</evidence>
<feature type="transmembrane region" description="Helical" evidence="7">
    <location>
        <begin position="342"/>
        <end position="360"/>
    </location>
</feature>
<dbReference type="STRING" id="418784.A0A2P7YFH1"/>
<dbReference type="InterPro" id="IPR004841">
    <property type="entry name" value="AA-permease/SLC12A_dom"/>
</dbReference>
<evidence type="ECO:0000313" key="9">
    <source>
        <dbReference type="EMBL" id="PSK34710.1"/>
    </source>
</evidence>
<dbReference type="GO" id="GO:0015171">
    <property type="term" value="F:amino acid transmembrane transporter activity"/>
    <property type="evidence" value="ECO:0007669"/>
    <property type="project" value="TreeGrafter"/>
</dbReference>
<proteinExistence type="inferred from homology"/>
<feature type="transmembrane region" description="Helical" evidence="7">
    <location>
        <begin position="93"/>
        <end position="117"/>
    </location>
</feature>
<dbReference type="FunFam" id="1.20.1740.10:FF:000001">
    <property type="entry name" value="Amino acid permease"/>
    <property type="match status" value="1"/>
</dbReference>
<feature type="transmembrane region" description="Helical" evidence="7">
    <location>
        <begin position="168"/>
        <end position="185"/>
    </location>
</feature>
<evidence type="ECO:0000259" key="8">
    <source>
        <dbReference type="Pfam" id="PF00324"/>
    </source>
</evidence>
<gene>
    <name evidence="9" type="ORF">C7M61_004903</name>
</gene>
<feature type="transmembrane region" description="Helical" evidence="7">
    <location>
        <begin position="490"/>
        <end position="510"/>
    </location>
</feature>
<dbReference type="OrthoDB" id="3900342at2759"/>
<keyword evidence="3" id="KW-0813">Transport</keyword>
<reference evidence="9 10" key="1">
    <citation type="submission" date="2018-03" db="EMBL/GenBank/DDBJ databases">
        <title>Candida pseudohaemulonii genome assembly and annotation.</title>
        <authorList>
            <person name="Munoz J.F."/>
            <person name="Gade L.G."/>
            <person name="Chow N.A."/>
            <person name="Litvintseva A.P."/>
            <person name="Loparev V.N."/>
            <person name="Cuomo C.A."/>
        </authorList>
    </citation>
    <scope>NUCLEOTIDE SEQUENCE [LARGE SCALE GENOMIC DNA]</scope>
    <source>
        <strain evidence="9 10">B12108</strain>
    </source>
</reference>
<evidence type="ECO:0000313" key="10">
    <source>
        <dbReference type="Proteomes" id="UP000241107"/>
    </source>
</evidence>
<feature type="transmembrane region" description="Helical" evidence="7">
    <location>
        <begin position="197"/>
        <end position="215"/>
    </location>
</feature>
<feature type="transmembrane region" description="Helical" evidence="7">
    <location>
        <begin position="249"/>
        <end position="268"/>
    </location>
</feature>
<keyword evidence="10" id="KW-1185">Reference proteome</keyword>
<dbReference type="PANTHER" id="PTHR43341:SF18">
    <property type="entry name" value="AMINO ACID PERMEASE_ SLC12A DOMAIN-CONTAINING PROTEIN"/>
    <property type="match status" value="1"/>
</dbReference>